<dbReference type="InterPro" id="IPR052509">
    <property type="entry name" value="Metal_resp_DNA-bind_regulator"/>
</dbReference>
<accession>A0A286NV03</accession>
<dbReference type="Proteomes" id="UP000217289">
    <property type="component" value="Chromosome"/>
</dbReference>
<evidence type="ECO:0000313" key="2">
    <source>
        <dbReference type="EMBL" id="ATB26874.1"/>
    </source>
</evidence>
<dbReference type="InterPro" id="IPR036390">
    <property type="entry name" value="WH_DNA-bd_sf"/>
</dbReference>
<dbReference type="Pfam" id="PF03551">
    <property type="entry name" value="PadR"/>
    <property type="match status" value="1"/>
</dbReference>
<evidence type="ECO:0000259" key="1">
    <source>
        <dbReference type="Pfam" id="PF03551"/>
    </source>
</evidence>
<keyword evidence="3" id="KW-1185">Reference proteome</keyword>
<dbReference type="PANTHER" id="PTHR33169:SF14">
    <property type="entry name" value="TRANSCRIPTIONAL REGULATOR RV3488"/>
    <property type="match status" value="1"/>
</dbReference>
<dbReference type="AlphaFoldDB" id="A0A286NV03"/>
<evidence type="ECO:0000313" key="3">
    <source>
        <dbReference type="Proteomes" id="UP000217289"/>
    </source>
</evidence>
<dbReference type="KEGG" id="mbd:MEBOL_000308"/>
<name>A0A286NV03_9BACT</name>
<dbReference type="InterPro" id="IPR005149">
    <property type="entry name" value="Tscrpt_reg_PadR_N"/>
</dbReference>
<dbReference type="InterPro" id="IPR036388">
    <property type="entry name" value="WH-like_DNA-bd_sf"/>
</dbReference>
<dbReference type="PANTHER" id="PTHR33169">
    <property type="entry name" value="PADR-FAMILY TRANSCRIPTIONAL REGULATOR"/>
    <property type="match status" value="1"/>
</dbReference>
<dbReference type="Gene3D" id="1.10.10.10">
    <property type="entry name" value="Winged helix-like DNA-binding domain superfamily/Winged helix DNA-binding domain"/>
    <property type="match status" value="1"/>
</dbReference>
<protein>
    <submittedName>
        <fullName evidence="2">PadR family transcriptional regulator</fullName>
    </submittedName>
</protein>
<dbReference type="InterPro" id="IPR017799">
    <property type="entry name" value="Tscrpt_reg_PadR_acidobac-type"/>
</dbReference>
<proteinExistence type="predicted"/>
<reference evidence="2 3" key="1">
    <citation type="submission" date="2017-06" db="EMBL/GenBank/DDBJ databases">
        <authorList>
            <person name="Kim H.J."/>
            <person name="Triplett B.A."/>
        </authorList>
    </citation>
    <scope>NUCLEOTIDE SEQUENCE [LARGE SCALE GENOMIC DNA]</scope>
    <source>
        <strain evidence="2 3">DSM 14713</strain>
    </source>
</reference>
<dbReference type="NCBIfam" id="TIGR03433">
    <property type="entry name" value="padR_acidobact"/>
    <property type="match status" value="1"/>
</dbReference>
<feature type="domain" description="Transcription regulator PadR N-terminal" evidence="1">
    <location>
        <begin position="17"/>
        <end position="89"/>
    </location>
</feature>
<dbReference type="RefSeq" id="WP_095975759.1">
    <property type="nucleotide sequence ID" value="NZ_CP022163.1"/>
</dbReference>
<organism evidence="2 3">
    <name type="scientific">Melittangium boletus DSM 14713</name>
    <dbReference type="NCBI Taxonomy" id="1294270"/>
    <lineage>
        <taxon>Bacteria</taxon>
        <taxon>Pseudomonadati</taxon>
        <taxon>Myxococcota</taxon>
        <taxon>Myxococcia</taxon>
        <taxon>Myxococcales</taxon>
        <taxon>Cystobacterineae</taxon>
        <taxon>Archangiaceae</taxon>
        <taxon>Melittangium</taxon>
    </lineage>
</organism>
<sequence>MSKSEVELLQGTLDVLILKALSLGPRHGAALVRWLEQVTDGQLVVEEGSLYPALHRMQEKAWISSEWGYSETHRRSRFYSLTDEGRRQLLEQMDAWVRTVRMVTRVFSAQAPGNPPR</sequence>
<gene>
    <name evidence="2" type="ORF">MEBOL_000308</name>
</gene>
<dbReference type="SUPFAM" id="SSF46785">
    <property type="entry name" value="Winged helix' DNA-binding domain"/>
    <property type="match status" value="1"/>
</dbReference>
<dbReference type="OrthoDB" id="3186544at2"/>
<dbReference type="EMBL" id="CP022163">
    <property type="protein sequence ID" value="ATB26874.1"/>
    <property type="molecule type" value="Genomic_DNA"/>
</dbReference>